<protein>
    <submittedName>
        <fullName evidence="2">Uncharacterized protein</fullName>
    </submittedName>
</protein>
<name>A0A821I8T0_9BILA</name>
<dbReference type="EMBL" id="CAJOBG010099247">
    <property type="protein sequence ID" value="CAF4696100.1"/>
    <property type="molecule type" value="Genomic_DNA"/>
</dbReference>
<feature type="region of interest" description="Disordered" evidence="1">
    <location>
        <begin position="1"/>
        <end position="81"/>
    </location>
</feature>
<sequence>SSFEAGTIPSHQIAERRLNTEQVVVESSATSEPQKDEEQYEENYESGQHAPEYRTTAEVTKTGSTTQEDEESFEESVMSER</sequence>
<comment type="caution">
    <text evidence="2">The sequence shown here is derived from an EMBL/GenBank/DDBJ whole genome shotgun (WGS) entry which is preliminary data.</text>
</comment>
<evidence type="ECO:0000313" key="2">
    <source>
        <dbReference type="EMBL" id="CAF4696100.1"/>
    </source>
</evidence>
<evidence type="ECO:0000256" key="1">
    <source>
        <dbReference type="SAM" id="MobiDB-lite"/>
    </source>
</evidence>
<proteinExistence type="predicted"/>
<organism evidence="2 3">
    <name type="scientific">Rotaria magnacalcarata</name>
    <dbReference type="NCBI Taxonomy" id="392030"/>
    <lineage>
        <taxon>Eukaryota</taxon>
        <taxon>Metazoa</taxon>
        <taxon>Spiralia</taxon>
        <taxon>Gnathifera</taxon>
        <taxon>Rotifera</taxon>
        <taxon>Eurotatoria</taxon>
        <taxon>Bdelloidea</taxon>
        <taxon>Philodinida</taxon>
        <taxon>Philodinidae</taxon>
        <taxon>Rotaria</taxon>
    </lineage>
</organism>
<feature type="non-terminal residue" evidence="2">
    <location>
        <position position="81"/>
    </location>
</feature>
<feature type="non-terminal residue" evidence="2">
    <location>
        <position position="1"/>
    </location>
</feature>
<reference evidence="2" key="1">
    <citation type="submission" date="2021-02" db="EMBL/GenBank/DDBJ databases">
        <authorList>
            <person name="Nowell W R."/>
        </authorList>
    </citation>
    <scope>NUCLEOTIDE SEQUENCE</scope>
</reference>
<gene>
    <name evidence="2" type="ORF">OVN521_LOCUS48230</name>
</gene>
<dbReference type="AlphaFoldDB" id="A0A821I8T0"/>
<keyword evidence="3" id="KW-1185">Reference proteome</keyword>
<feature type="compositionally biased region" description="Polar residues" evidence="1">
    <location>
        <begin position="20"/>
        <end position="32"/>
    </location>
</feature>
<dbReference type="Proteomes" id="UP000663866">
    <property type="component" value="Unassembled WGS sequence"/>
</dbReference>
<evidence type="ECO:0000313" key="3">
    <source>
        <dbReference type="Proteomes" id="UP000663866"/>
    </source>
</evidence>
<feature type="compositionally biased region" description="Polar residues" evidence="1">
    <location>
        <begin position="57"/>
        <end position="66"/>
    </location>
</feature>
<accession>A0A821I8T0</accession>